<comment type="similarity">
    <text evidence="6">Belongs to the cyclic nucleotide phosphodiesterase family. PDE7 subfamily.</text>
</comment>
<feature type="compositionally biased region" description="Polar residues" evidence="11">
    <location>
        <begin position="488"/>
        <end position="497"/>
    </location>
</feature>
<dbReference type="PANTHER" id="PTHR11347">
    <property type="entry name" value="CYCLIC NUCLEOTIDE PHOSPHODIESTERASE"/>
    <property type="match status" value="1"/>
</dbReference>
<dbReference type="SUPFAM" id="SSF109604">
    <property type="entry name" value="HD-domain/PDEase-like"/>
    <property type="match status" value="1"/>
</dbReference>
<proteinExistence type="inferred from homology"/>
<feature type="active site" description="Proton donor" evidence="7">
    <location>
        <position position="238"/>
    </location>
</feature>
<dbReference type="PROSITE" id="PS00126">
    <property type="entry name" value="PDEASE_I_1"/>
    <property type="match status" value="1"/>
</dbReference>
<evidence type="ECO:0000313" key="14">
    <source>
        <dbReference type="Proteomes" id="UP000018467"/>
    </source>
</evidence>
<evidence type="ECO:0000256" key="9">
    <source>
        <dbReference type="PIRSR" id="PIRSR623088-3"/>
    </source>
</evidence>
<dbReference type="InterPro" id="IPR003607">
    <property type="entry name" value="HD/PDEase_dom"/>
</dbReference>
<dbReference type="GeneTree" id="ENSGT00940000157658"/>
<dbReference type="InterPro" id="IPR023174">
    <property type="entry name" value="PDEase_CS"/>
</dbReference>
<dbReference type="Pfam" id="PF00233">
    <property type="entry name" value="PDEase_I"/>
    <property type="match status" value="1"/>
</dbReference>
<feature type="domain" description="PDEase" evidence="12">
    <location>
        <begin position="162"/>
        <end position="484"/>
    </location>
</feature>
<feature type="region of interest" description="Disordered" evidence="11">
    <location>
        <begin position="485"/>
        <end position="504"/>
    </location>
</feature>
<feature type="binding site" evidence="9">
    <location>
        <position position="278"/>
    </location>
    <ligand>
        <name>Zn(2+)</name>
        <dbReference type="ChEBI" id="CHEBI:29105"/>
        <label>1</label>
    </ligand>
</feature>
<dbReference type="PROSITE" id="PS51845">
    <property type="entry name" value="PDEASE_I_2"/>
    <property type="match status" value="1"/>
</dbReference>
<dbReference type="InterPro" id="IPR023088">
    <property type="entry name" value="PDEase"/>
</dbReference>
<evidence type="ECO:0000256" key="1">
    <source>
        <dbReference type="ARBA" id="ARBA00000621"/>
    </source>
</evidence>
<comment type="catalytic activity">
    <reaction evidence="1">
        <text>3',5'-cyclic AMP + H2O = AMP + H(+)</text>
        <dbReference type="Rhea" id="RHEA:25277"/>
        <dbReference type="ChEBI" id="CHEBI:15377"/>
        <dbReference type="ChEBI" id="CHEBI:15378"/>
        <dbReference type="ChEBI" id="CHEBI:58165"/>
        <dbReference type="ChEBI" id="CHEBI:456215"/>
        <dbReference type="EC" id="3.1.4.53"/>
    </reaction>
</comment>
<feature type="binding site" evidence="9">
    <location>
        <position position="279"/>
    </location>
    <ligand>
        <name>Zn(2+)</name>
        <dbReference type="ChEBI" id="CHEBI:29105"/>
        <label>2</label>
    </ligand>
</feature>
<protein>
    <recommendedName>
        <fullName evidence="10">Phosphodiesterase</fullName>
        <ecNumber evidence="10">3.1.4.-</ecNumber>
    </recommendedName>
</protein>
<evidence type="ECO:0000256" key="11">
    <source>
        <dbReference type="SAM" id="MobiDB-lite"/>
    </source>
</evidence>
<reference evidence="14" key="2">
    <citation type="journal article" date="2014" name="Nat. Commun.">
        <title>The cavefish genome reveals candidate genes for eye loss.</title>
        <authorList>
            <person name="McGaugh S.E."/>
            <person name="Gross J.B."/>
            <person name="Aken B."/>
            <person name="Blin M."/>
            <person name="Borowsky R."/>
            <person name="Chalopin D."/>
            <person name="Hinaux H."/>
            <person name="Jeffery W.R."/>
            <person name="Keene A."/>
            <person name="Ma L."/>
            <person name="Minx P."/>
            <person name="Murphy D."/>
            <person name="O'Quin K.E."/>
            <person name="Retaux S."/>
            <person name="Rohner N."/>
            <person name="Searle S.M."/>
            <person name="Stahl B.A."/>
            <person name="Tabin C."/>
            <person name="Volff J.N."/>
            <person name="Yoshizawa M."/>
            <person name="Warren W.C."/>
        </authorList>
    </citation>
    <scope>NUCLEOTIDE SEQUENCE [LARGE SCALE GENOMIC DNA]</scope>
    <source>
        <strain evidence="14">female</strain>
    </source>
</reference>
<feature type="binding site" evidence="9">
    <location>
        <position position="279"/>
    </location>
    <ligand>
        <name>Zn(2+)</name>
        <dbReference type="ChEBI" id="CHEBI:29105"/>
        <label>1</label>
    </ligand>
</feature>
<feature type="binding site" evidence="8">
    <location>
        <begin position="238"/>
        <end position="242"/>
    </location>
    <ligand>
        <name>AMP</name>
        <dbReference type="ChEBI" id="CHEBI:456215"/>
    </ligand>
</feature>
<feature type="binding site" evidence="8">
    <location>
        <position position="439"/>
    </location>
    <ligand>
        <name>AMP</name>
        <dbReference type="ChEBI" id="CHEBI:456215"/>
    </ligand>
</feature>
<dbReference type="Proteomes" id="UP000018467">
    <property type="component" value="Unassembled WGS sequence"/>
</dbReference>
<dbReference type="Ensembl" id="ENSAMXT00000035829.1">
    <property type="protein sequence ID" value="ENSAMXP00000047825.1"/>
    <property type="gene ID" value="ENSAMXG00000029669.1"/>
</dbReference>
<name>A0A3B1K162_ASTMX</name>
<dbReference type="SMART" id="SM00471">
    <property type="entry name" value="HDc"/>
    <property type="match status" value="1"/>
</dbReference>
<evidence type="ECO:0000256" key="2">
    <source>
        <dbReference type="ARBA" id="ARBA00004703"/>
    </source>
</evidence>
<feature type="binding site" evidence="8">
    <location>
        <position position="279"/>
    </location>
    <ligand>
        <name>AMP</name>
        <dbReference type="ChEBI" id="CHEBI:456215"/>
    </ligand>
</feature>
<dbReference type="CDD" id="cd00077">
    <property type="entry name" value="HDc"/>
    <property type="match status" value="1"/>
</dbReference>
<dbReference type="AlphaFoldDB" id="A0A3B1K162"/>
<evidence type="ECO:0000256" key="6">
    <source>
        <dbReference type="ARBA" id="ARBA00061458"/>
    </source>
</evidence>
<dbReference type="InParanoid" id="A0A3B1K162"/>
<comment type="cofactor">
    <cofactor evidence="10">
        <name>a divalent metal cation</name>
        <dbReference type="ChEBI" id="CHEBI:60240"/>
    </cofactor>
    <text evidence="10">Binds 2 divalent metal cations per subunit. Site 1 may preferentially bind zinc ions, while site 2 has a preference for magnesium and/or manganese ions.</text>
</comment>
<accession>A0A3B1K162</accession>
<dbReference type="FunFam" id="1.10.1300.10:FF:000004">
    <property type="entry name" value="Phosphodiesterase"/>
    <property type="match status" value="1"/>
</dbReference>
<evidence type="ECO:0000256" key="4">
    <source>
        <dbReference type="ARBA" id="ARBA00022801"/>
    </source>
</evidence>
<feature type="binding site" evidence="8">
    <location>
        <position position="388"/>
    </location>
    <ligand>
        <name>AMP</name>
        <dbReference type="ChEBI" id="CHEBI:456215"/>
    </ligand>
</feature>
<reference evidence="14" key="1">
    <citation type="submission" date="2013-03" db="EMBL/GenBank/DDBJ databases">
        <authorList>
            <person name="Jeffery W."/>
            <person name="Warren W."/>
            <person name="Wilson R.K."/>
        </authorList>
    </citation>
    <scope>NUCLEOTIDE SEQUENCE</scope>
    <source>
        <strain evidence="14">female</strain>
    </source>
</reference>
<sequence length="504" mass="58016">MEVCYQLPVLPLDRPVPKHVLGRRGAICLTSSPVLFGGPAPRQLSKRRGAVSYDSSDQTALYIRMLDVRLKAPLYTPERVERERAEREKSKERYERTQRRQHTQFCTDFRPLQWCFGVVCAARTDAVGSEAEQPVRSVLSFQKNLHSSHLSRNHTHSTHHTLDQEYVGQAKCLLRKVGSWSFDIFLFDHLSNGKSLVDLTLHLFSEYGLIKLFQLDHLKLRQFLVMVHQGYRSQNPYHNSLHAADVTQAMYCYLQEPQLSESLTSFDILLGLLAAATHDLDHPGVNQTFLIKTSHYLASLYQDTSVLENHHWKCAVSLLRESGLLSHFPFEDRKNLEKRLGSLILATDISRQNEYLSEFRAHLDRADLHLNNSQHRHFVLQMALKCADICNPCRPWHLSKLWSHKVTEEFFNQGDIERRNHLDMSILCDRNSNSVDKIQIGFMSFVVEPLFVEWARFSDTPLSHIMLGHMASNKYKWTHLPQADLREPTQSTSSKTLPQGGLGP</sequence>
<keyword evidence="3 9" id="KW-0479">Metal-binding</keyword>
<dbReference type="PRINTS" id="PR00387">
    <property type="entry name" value="PDIESTERASE1"/>
</dbReference>
<evidence type="ECO:0000256" key="5">
    <source>
        <dbReference type="ARBA" id="ARBA00023149"/>
    </source>
</evidence>
<evidence type="ECO:0000259" key="12">
    <source>
        <dbReference type="PROSITE" id="PS51845"/>
    </source>
</evidence>
<organism evidence="13 14">
    <name type="scientific">Astyanax mexicanus</name>
    <name type="common">Blind cave fish</name>
    <name type="synonym">Astyanax fasciatus mexicanus</name>
    <dbReference type="NCBI Taxonomy" id="7994"/>
    <lineage>
        <taxon>Eukaryota</taxon>
        <taxon>Metazoa</taxon>
        <taxon>Chordata</taxon>
        <taxon>Craniata</taxon>
        <taxon>Vertebrata</taxon>
        <taxon>Euteleostomi</taxon>
        <taxon>Actinopterygii</taxon>
        <taxon>Neopterygii</taxon>
        <taxon>Teleostei</taxon>
        <taxon>Ostariophysi</taxon>
        <taxon>Characiformes</taxon>
        <taxon>Characoidei</taxon>
        <taxon>Acestrorhamphidae</taxon>
        <taxon>Acestrorhamphinae</taxon>
        <taxon>Astyanax</taxon>
    </lineage>
</organism>
<dbReference type="Bgee" id="ENSAMXG00000029669">
    <property type="expression patterns" value="Expressed in embryo and 14 other cell types or tissues"/>
</dbReference>
<dbReference type="Gene3D" id="1.10.1300.10">
    <property type="entry name" value="3'5'-cyclic nucleotide phosphodiesterase, catalytic domain"/>
    <property type="match status" value="1"/>
</dbReference>
<dbReference type="OrthoDB" id="189220at2759"/>
<dbReference type="GO" id="GO:0004115">
    <property type="term" value="F:3',5'-cyclic-AMP phosphodiesterase activity"/>
    <property type="evidence" value="ECO:0007669"/>
    <property type="project" value="UniProtKB-EC"/>
</dbReference>
<dbReference type="EC" id="3.1.4.-" evidence="10"/>
<keyword evidence="5" id="KW-0114">cAMP</keyword>
<keyword evidence="14" id="KW-1185">Reference proteome</keyword>
<dbReference type="STRING" id="7994.ENSAMXP00000047825"/>
<reference evidence="13" key="4">
    <citation type="submission" date="2025-09" db="UniProtKB">
        <authorList>
            <consortium name="Ensembl"/>
        </authorList>
    </citation>
    <scope>IDENTIFICATION</scope>
</reference>
<dbReference type="InterPro" id="IPR002073">
    <property type="entry name" value="PDEase_catalytic_dom"/>
</dbReference>
<keyword evidence="4 10" id="KW-0378">Hydrolase</keyword>
<comment type="pathway">
    <text evidence="2">Purine metabolism; 3',5'-cyclic AMP degradation; AMP from 3',5'-cyclic AMP: step 1/1.</text>
</comment>
<reference evidence="13" key="3">
    <citation type="submission" date="2025-08" db="UniProtKB">
        <authorList>
            <consortium name="Ensembl"/>
        </authorList>
    </citation>
    <scope>IDENTIFICATION</scope>
</reference>
<evidence type="ECO:0000256" key="3">
    <source>
        <dbReference type="ARBA" id="ARBA00022723"/>
    </source>
</evidence>
<evidence type="ECO:0000256" key="8">
    <source>
        <dbReference type="PIRSR" id="PIRSR623088-2"/>
    </source>
</evidence>
<dbReference type="InterPro" id="IPR036971">
    <property type="entry name" value="PDEase_catalytic_dom_sf"/>
</dbReference>
<dbReference type="GO" id="GO:0007165">
    <property type="term" value="P:signal transduction"/>
    <property type="evidence" value="ECO:0007669"/>
    <property type="project" value="InterPro"/>
</dbReference>
<evidence type="ECO:0000256" key="7">
    <source>
        <dbReference type="PIRSR" id="PIRSR623088-1"/>
    </source>
</evidence>
<evidence type="ECO:0000313" key="13">
    <source>
        <dbReference type="Ensembl" id="ENSAMXP00000047825.1"/>
    </source>
</evidence>
<feature type="binding site" evidence="9">
    <location>
        <position position="242"/>
    </location>
    <ligand>
        <name>Zn(2+)</name>
        <dbReference type="ChEBI" id="CHEBI:29105"/>
        <label>1</label>
    </ligand>
</feature>
<evidence type="ECO:0000256" key="10">
    <source>
        <dbReference type="RuleBase" id="RU363067"/>
    </source>
</evidence>
<feature type="binding site" evidence="9">
    <location>
        <position position="388"/>
    </location>
    <ligand>
        <name>Zn(2+)</name>
        <dbReference type="ChEBI" id="CHEBI:29105"/>
        <label>1</label>
    </ligand>
</feature>
<dbReference type="GO" id="GO:0046872">
    <property type="term" value="F:metal ion binding"/>
    <property type="evidence" value="ECO:0007669"/>
    <property type="project" value="UniProtKB-KW"/>
</dbReference>